<comment type="caution">
    <text evidence="2">The sequence shown here is derived from an EMBL/GenBank/DDBJ whole genome shotgun (WGS) entry which is preliminary data.</text>
</comment>
<name>A0AAQ4E6T7_AMBAM</name>
<accession>A0AAQ4E6T7</accession>
<dbReference type="Proteomes" id="UP001321473">
    <property type="component" value="Unassembled WGS sequence"/>
</dbReference>
<dbReference type="EMBL" id="JARKHS020021164">
    <property type="protein sequence ID" value="KAK8770431.1"/>
    <property type="molecule type" value="Genomic_DNA"/>
</dbReference>
<proteinExistence type="predicted"/>
<dbReference type="AlphaFoldDB" id="A0AAQ4E6T7"/>
<evidence type="ECO:0000256" key="1">
    <source>
        <dbReference type="SAM" id="SignalP"/>
    </source>
</evidence>
<protein>
    <recommendedName>
        <fullName evidence="4">Lipocal-1 1</fullName>
    </recommendedName>
</protein>
<organism evidence="2 3">
    <name type="scientific">Amblyomma americanum</name>
    <name type="common">Lone star tick</name>
    <dbReference type="NCBI Taxonomy" id="6943"/>
    <lineage>
        <taxon>Eukaryota</taxon>
        <taxon>Metazoa</taxon>
        <taxon>Ecdysozoa</taxon>
        <taxon>Arthropoda</taxon>
        <taxon>Chelicerata</taxon>
        <taxon>Arachnida</taxon>
        <taxon>Acari</taxon>
        <taxon>Parasitiformes</taxon>
        <taxon>Ixodida</taxon>
        <taxon>Ixodoidea</taxon>
        <taxon>Ixodidae</taxon>
        <taxon>Amblyomminae</taxon>
        <taxon>Amblyomma</taxon>
    </lineage>
</organism>
<gene>
    <name evidence="2" type="ORF">V5799_013104</name>
</gene>
<reference evidence="2 3" key="1">
    <citation type="journal article" date="2023" name="Arcadia Sci">
        <title>De novo assembly of a long-read Amblyomma americanum tick genome.</title>
        <authorList>
            <person name="Chou S."/>
            <person name="Poskanzer K.E."/>
            <person name="Rollins M."/>
            <person name="Thuy-Boun P.S."/>
        </authorList>
    </citation>
    <scope>NUCLEOTIDE SEQUENCE [LARGE SCALE GENOMIC DNA]</scope>
    <source>
        <strain evidence="2">F_SG_1</strain>
        <tissue evidence="2">Salivary glands</tissue>
    </source>
</reference>
<keyword evidence="3" id="KW-1185">Reference proteome</keyword>
<feature type="chain" id="PRO_5042858491" description="Lipocal-1 1" evidence="1">
    <location>
        <begin position="20"/>
        <end position="183"/>
    </location>
</feature>
<evidence type="ECO:0000313" key="2">
    <source>
        <dbReference type="EMBL" id="KAK8770431.1"/>
    </source>
</evidence>
<dbReference type="InterPro" id="IPR012674">
    <property type="entry name" value="Calycin"/>
</dbReference>
<sequence>MYFVTLFFAALIFPPTLHASKKFLDNNPALGAYQDTSECFPSKANFYLLYRNYEYDPNYGGMAKCVYATQHDPVVRDSTVMTFNYGGNKRPAKITFGCGPGYTEKNVASIKHLDGSNASFNLTAVYLDCSQCHILRSDYIDGGAGCMLWVPGDALNEDHTCCDFIFDLLCGTSPKYQIYEGCK</sequence>
<dbReference type="Gene3D" id="2.40.128.20">
    <property type="match status" value="1"/>
</dbReference>
<dbReference type="GO" id="GO:0030682">
    <property type="term" value="P:symbiont-mediated perturbation of host defenses"/>
    <property type="evidence" value="ECO:0007669"/>
    <property type="project" value="InterPro"/>
</dbReference>
<evidence type="ECO:0000313" key="3">
    <source>
        <dbReference type="Proteomes" id="UP001321473"/>
    </source>
</evidence>
<dbReference type="Pfam" id="PF02098">
    <property type="entry name" value="His_binding"/>
    <property type="match status" value="1"/>
</dbReference>
<dbReference type="SUPFAM" id="SSF50814">
    <property type="entry name" value="Lipocalins"/>
    <property type="match status" value="1"/>
</dbReference>
<evidence type="ECO:0008006" key="4">
    <source>
        <dbReference type="Google" id="ProtNLM"/>
    </source>
</evidence>
<keyword evidence="1" id="KW-0732">Signal</keyword>
<dbReference type="InterPro" id="IPR002970">
    <property type="entry name" value="Tick_his-bd"/>
</dbReference>
<dbReference type="GO" id="GO:0043176">
    <property type="term" value="F:amine binding"/>
    <property type="evidence" value="ECO:0007669"/>
    <property type="project" value="InterPro"/>
</dbReference>
<feature type="signal peptide" evidence="1">
    <location>
        <begin position="1"/>
        <end position="19"/>
    </location>
</feature>